<evidence type="ECO:0000256" key="4">
    <source>
        <dbReference type="SAM" id="SignalP"/>
    </source>
</evidence>
<dbReference type="SUPFAM" id="SSF56436">
    <property type="entry name" value="C-type lectin-like"/>
    <property type="match status" value="9"/>
</dbReference>
<feature type="domain" description="C-type lectin" evidence="5">
    <location>
        <begin position="547"/>
        <end position="656"/>
    </location>
</feature>
<dbReference type="PANTHER" id="PTHR45710">
    <property type="entry name" value="C-TYPE LECTIN DOMAIN-CONTAINING PROTEIN 180"/>
    <property type="match status" value="1"/>
</dbReference>
<keyword evidence="7" id="KW-1185">Reference proteome</keyword>
<dbReference type="Gene3D" id="3.10.100.10">
    <property type="entry name" value="Mannose-Binding Protein A, subunit A"/>
    <property type="match status" value="9"/>
</dbReference>
<feature type="region of interest" description="Disordered" evidence="2">
    <location>
        <begin position="2212"/>
        <end position="2238"/>
    </location>
</feature>
<dbReference type="CDD" id="cd00037">
    <property type="entry name" value="CLECT"/>
    <property type="match status" value="6"/>
</dbReference>
<reference evidence="6 7" key="1">
    <citation type="journal article" date="2012" name="Genome Biol.">
        <title>Sequencing three crocodilian genomes to illuminate the evolution of archosaurs and amniotes.</title>
        <authorList>
            <person name="St John J.A."/>
            <person name="Braun E.L."/>
            <person name="Isberg S.R."/>
            <person name="Miles L.G."/>
            <person name="Chong A.Y."/>
            <person name="Gongora J."/>
            <person name="Dalzell P."/>
            <person name="Moran C."/>
            <person name="Bed'hom B."/>
            <person name="Abzhanov A."/>
            <person name="Burgess S.C."/>
            <person name="Cooksey A.M."/>
            <person name="Castoe T.A."/>
            <person name="Crawford N.G."/>
            <person name="Densmore L.D."/>
            <person name="Drew J.C."/>
            <person name="Edwards S.V."/>
            <person name="Faircloth B.C."/>
            <person name="Fujita M.K."/>
            <person name="Greenwold M.J."/>
            <person name="Hoffmann F.G."/>
            <person name="Howard J.M."/>
            <person name="Iguchi T."/>
            <person name="Janes D.E."/>
            <person name="Khan S.Y."/>
            <person name="Kohno S."/>
            <person name="de Koning A.J."/>
            <person name="Lance S.L."/>
            <person name="McCarthy F.M."/>
            <person name="McCormack J.E."/>
            <person name="Merchant M.E."/>
            <person name="Peterson D.G."/>
            <person name="Pollock D.D."/>
            <person name="Pourmand N."/>
            <person name="Raney B.J."/>
            <person name="Roessler K.A."/>
            <person name="Sanford J.R."/>
            <person name="Sawyer R.H."/>
            <person name="Schmidt C.J."/>
            <person name="Triplett E.W."/>
            <person name="Tuberville T.D."/>
            <person name="Venegas-Anaya M."/>
            <person name="Howard J.T."/>
            <person name="Jarvis E.D."/>
            <person name="Guillette L.J.Jr."/>
            <person name="Glenn T.C."/>
            <person name="Green R.E."/>
            <person name="Ray D.A."/>
        </authorList>
    </citation>
    <scope>NUCLEOTIDE SEQUENCE [LARGE SCALE GENOMIC DNA]</scope>
    <source>
        <strain evidence="6">KSC_2009_1</strain>
    </source>
</reference>
<gene>
    <name evidence="6" type="ORF">Y1Q_0010769</name>
</gene>
<dbReference type="GO" id="GO:0005886">
    <property type="term" value="C:plasma membrane"/>
    <property type="evidence" value="ECO:0007669"/>
    <property type="project" value="UniProtKB-SubCell"/>
</dbReference>
<evidence type="ECO:0000313" key="6">
    <source>
        <dbReference type="EMBL" id="KYO20206.1"/>
    </source>
</evidence>
<feature type="domain" description="C-type lectin" evidence="5">
    <location>
        <begin position="1550"/>
        <end position="1665"/>
    </location>
</feature>
<dbReference type="EMBL" id="AKHW03006437">
    <property type="protein sequence ID" value="KYO20206.1"/>
    <property type="molecule type" value="Genomic_DNA"/>
</dbReference>
<feature type="transmembrane region" description="Helical" evidence="3">
    <location>
        <begin position="2172"/>
        <end position="2196"/>
    </location>
</feature>
<dbReference type="InterPro" id="IPR016187">
    <property type="entry name" value="CTDL_fold"/>
</dbReference>
<evidence type="ECO:0000256" key="1">
    <source>
        <dbReference type="ARBA" id="ARBA00004401"/>
    </source>
</evidence>
<feature type="compositionally biased region" description="Polar residues" evidence="2">
    <location>
        <begin position="2219"/>
        <end position="2232"/>
    </location>
</feature>
<protein>
    <recommendedName>
        <fullName evidence="5">C-type lectin domain-containing protein</fullName>
    </recommendedName>
</protein>
<dbReference type="SMART" id="SM00034">
    <property type="entry name" value="CLECT"/>
    <property type="match status" value="9"/>
</dbReference>
<dbReference type="InterPro" id="IPR016186">
    <property type="entry name" value="C-type_lectin-like/link_sf"/>
</dbReference>
<keyword evidence="3" id="KW-1133">Transmembrane helix</keyword>
<feature type="domain" description="C-type lectin" evidence="5">
    <location>
        <begin position="1297"/>
        <end position="1410"/>
    </location>
</feature>
<evidence type="ECO:0000313" key="7">
    <source>
        <dbReference type="Proteomes" id="UP000050525"/>
    </source>
</evidence>
<dbReference type="Gene3D" id="2.170.300.10">
    <property type="entry name" value="Tie2 ligand-binding domain superfamily"/>
    <property type="match status" value="1"/>
</dbReference>
<accession>A0A151M6R9</accession>
<feature type="domain" description="C-type lectin" evidence="5">
    <location>
        <begin position="2050"/>
        <end position="2159"/>
    </location>
</feature>
<keyword evidence="4" id="KW-0732">Signal</keyword>
<evidence type="ECO:0000259" key="5">
    <source>
        <dbReference type="PROSITE" id="PS50041"/>
    </source>
</evidence>
<feature type="domain" description="C-type lectin" evidence="5">
    <location>
        <begin position="791"/>
        <end position="903"/>
    </location>
</feature>
<keyword evidence="3" id="KW-0472">Membrane</keyword>
<evidence type="ECO:0000256" key="2">
    <source>
        <dbReference type="SAM" id="MobiDB-lite"/>
    </source>
</evidence>
<dbReference type="Proteomes" id="UP000050525">
    <property type="component" value="Unassembled WGS sequence"/>
</dbReference>
<dbReference type="eggNOG" id="KOG4297">
    <property type="taxonomic scope" value="Eukaryota"/>
</dbReference>
<feature type="chain" id="PRO_5007584799" description="C-type lectin domain-containing protein" evidence="4">
    <location>
        <begin position="19"/>
        <end position="2305"/>
    </location>
</feature>
<evidence type="ECO:0000256" key="3">
    <source>
        <dbReference type="SAM" id="Phobius"/>
    </source>
</evidence>
<sequence>MAGLGLLVLLLHVSAARGVPGSAAKFTLNCPQAPCWHYWQGHCYCVERSRTGTWIEALRYCKRYRDTELLTITNPSEKMWILQLPLDNFWIGLNNLEDMTNFRWSEGSPADLTAPWSWITHPVQPNTTYCVKISNGNLIPLDCNAKAHWICKRSADVERYQEHKAKVLLSSTRDPLEVHADLHFAKEACLELREKCTGISTWQNAYVLARGTELMKSEESNSYAYVKSDCAMGYFGKDCSSVCSLCYNNGLCNPYTGTCNDFHFCSAQSAPTACQREMKSVWCPRFPGWSYWEGNCYFVSTEASVSWVKARQMCRRFRSADLLWIGSQKELAWLLSLITSETFWIGLNSRQQESIWIWSNGNSAAKELHWLPMSGESAGRCAGMKSTSSSILKLNCENEHRWLCKKTESPNIFDAFLEQYLSGPLSSKKIYDSLHDAKIDCLYDNNCTGVVKVSNYFRRVAGIDEIHFSELAADSDVVTYVKQECSFGYYGENCMQLCPSCRGKFRCNSVMGRCPEKLICMDQFKGEICESGLTSLKCPQDPIWWYWNGNCYYIERKEMMPWEQGLAQCTFYNNASLAKLDNEEEKMWVASMLEGDAWIGLSRQQDAWNWISEHGAELNSSWLSDIQMDQHGCAQIKKGGILMATNCSTHLYWVCKKPADVDIFLEYPGHLLLSLAEMAQYKTLMEAKFYCAMKETCTGINSWPSRFSLVSGTEMVTATIRNAVYLKTSCVSGRYGYGCKEACPDCRNNLPCNSLTGICDENTRCLAPFSTRSCVISTVSLKCPELGWQYWNRYCYFILPANWKPWKDANTTCSRYRGAELLWFESVEELTWITEVVFGETWTGLQDINQDGIWAWAHEDSASSVLPWLVLKKKKRQRRCVELTADKYVSVADCNKAKGWVCKKAAEPDLDVFMGFWDTVTVFPTLTISNNYTNHTLAREQCVKQKRGCLGYMLWRDAYLLIPNSELVIGGFAPSVTYLKSACNVGYYGVSCEQECSRCYWDRPCNSISGECVDSVVCAAPEDVGACDLGKYSLKCPLGFGWWYRNGWCYLIEGNRNLSWMEARLFCSHFKGTSLLKLESSAEKDWLQKMIKWPVWIGMNRATSDSAWQWIDGATADTWIKVQGNATANCVAVWYNETTLRGVDCLSKHNFVCKRRESENMFQFYAGHIIMHSQNAIPKVHSSLKSAENACLYERTHCTGIVYSKKQYHLVGGTEIFRSSYKADSLYLKTGCHPGYYGSDCQSTCRPCDRGLPCNGVTGHCVGTSSVTCSLQSQDPQCSPGEVSRQLCPQGPEWHYFLKTCYYIEDTKTKTWSEARRACQGFKDTDLAIITDNVEKTWIQFKGENSWIGMTYKKEDSLYMWVDGKPAHAESAWVIRTNRRHMLVKEDCVVAFKHYFSPAHCFSLRKWICKRKEVLNYFTVHEGRVLYSPYVPASNIYNNVTAAKDACSHLQNCTGVVVVGEHNIVQSGTELYNSRNRTVKTLIKSDCVSGRFGPLCEHECPPCQQGVSCNPHTGKCGDTVFCTTESSSIPCEKGSLFGGSCPVEDEWQYWQGSCYYIPRAKRQSWQHARDLCRRYRDTDLLWLARPEEKEWLFSKVPKASFWTGLYGVRWCSVLKWSNSQIPFARSAWLSLHKWTVTAKCCVQLNALKGHLAAVYCFQKAPGICKRKEEGMIDFQEFQGYYVVGTYTSNSSYQSSLEAVQLCRFQRSTCNAVGTIKGEYRTMFATRLLLISGALGDESAAYIKSACASGYYGPECQGSCTCNKIENCNPFTGECAEYLQCSEKYVAQQCQRGVVSLKCPENPGWWYWNGRCYYIEETNSSTWLEAKNFCTAYNGTDLLVLDSAEEEAWITSVLNKPAWIASVVSLQRDKENTGRKNQHILVSHTKNTTLTACDQLTANGSLNQINCSSSASWVCKRNEGNGIFWKYPRMLLLQPLGGLTYTFLEVAMSACIIAADCSGVTYWGQSYIPVSGKELIFNRKRNVAVYLKSACSEGRYGMYCQQKCPRCLSHTTCNRITGLCDGAVTCHEIKKLELCEYDLTSKMCFPFWKYWNGNCYYIPPFGALNKSGAEFMCGQYEGSQLLKLQDAEEQRWIAKVISKKSWLLKLSHNLQSKTWIMPGRDTEVPHWGFQEAQDLCIQIEPVNGTLISSPCSELASWICKVTPVPGAQDSSYIWWKSLVLSFFVSVLVVSASVLVTYKAARWRRAVSLEKGNDEAEQKSPFASNPNLTETPPLTSHPKLHSSSVPHPILLLSCGFRLLLSSPGYCISVWFSAFFPTRQGHTSRKYQRSSEYKLAVTFTSSLHSKMM</sequence>
<feature type="domain" description="C-type lectin" evidence="5">
    <location>
        <begin position="1045"/>
        <end position="1154"/>
    </location>
</feature>
<feature type="signal peptide" evidence="4">
    <location>
        <begin position="1"/>
        <end position="18"/>
    </location>
</feature>
<dbReference type="PROSITE" id="PS50041">
    <property type="entry name" value="C_TYPE_LECTIN_2"/>
    <property type="match status" value="9"/>
</dbReference>
<keyword evidence="3" id="KW-0812">Transmembrane</keyword>
<dbReference type="InterPro" id="IPR050828">
    <property type="entry name" value="C-type_lectin/matrix_domain"/>
</dbReference>
<comment type="caution">
    <text evidence="6">The sequence shown here is derived from an EMBL/GenBank/DDBJ whole genome shotgun (WGS) entry which is preliminary data.</text>
</comment>
<comment type="subcellular location">
    <subcellularLocation>
        <location evidence="1">Cell membrane</location>
        <topology evidence="1">Single-pass type II membrane protein</topology>
    </subcellularLocation>
</comment>
<dbReference type="InterPro" id="IPR001304">
    <property type="entry name" value="C-type_lectin-like"/>
</dbReference>
<dbReference type="Pfam" id="PF00059">
    <property type="entry name" value="Lectin_C"/>
    <property type="match status" value="9"/>
</dbReference>
<feature type="domain" description="C-type lectin" evidence="5">
    <location>
        <begin position="1807"/>
        <end position="1915"/>
    </location>
</feature>
<feature type="domain" description="C-type lectin" evidence="5">
    <location>
        <begin position="39"/>
        <end position="152"/>
    </location>
</feature>
<name>A0A151M6R9_ALLMI</name>
<dbReference type="PANTHER" id="PTHR45710:SF36">
    <property type="entry name" value="C-TYPE LECTIN DOMAIN-CONTAINING PROTEIN"/>
    <property type="match status" value="1"/>
</dbReference>
<feature type="domain" description="C-type lectin" evidence="5">
    <location>
        <begin position="292"/>
        <end position="405"/>
    </location>
</feature>
<organism evidence="6 7">
    <name type="scientific">Alligator mississippiensis</name>
    <name type="common">American alligator</name>
    <dbReference type="NCBI Taxonomy" id="8496"/>
    <lineage>
        <taxon>Eukaryota</taxon>
        <taxon>Metazoa</taxon>
        <taxon>Chordata</taxon>
        <taxon>Craniata</taxon>
        <taxon>Vertebrata</taxon>
        <taxon>Euteleostomi</taxon>
        <taxon>Archelosauria</taxon>
        <taxon>Archosauria</taxon>
        <taxon>Crocodylia</taxon>
        <taxon>Alligatoridae</taxon>
        <taxon>Alligatorinae</taxon>
        <taxon>Alligator</taxon>
    </lineage>
</organism>
<proteinExistence type="predicted"/>